<evidence type="ECO:0000313" key="11">
    <source>
        <dbReference type="EMBL" id="WKA07981.1"/>
    </source>
</evidence>
<evidence type="ECO:0000259" key="10">
    <source>
        <dbReference type="Pfam" id="PF14368"/>
    </source>
</evidence>
<keyword evidence="6" id="KW-1015">Disulfide bond</keyword>
<dbReference type="SUPFAM" id="SSF47699">
    <property type="entry name" value="Bifunctional inhibitor/lipid-transfer protein/seed storage 2S albumin"/>
    <property type="match status" value="1"/>
</dbReference>
<evidence type="ECO:0000256" key="9">
    <source>
        <dbReference type="SAM" id="MobiDB-lite"/>
    </source>
</evidence>
<evidence type="ECO:0000313" key="12">
    <source>
        <dbReference type="Proteomes" id="UP001227230"/>
    </source>
</evidence>
<accession>A0ABY9DNH7</accession>
<dbReference type="Gene3D" id="1.10.110.10">
    <property type="entry name" value="Plant lipid-transfer and hydrophobic proteins"/>
    <property type="match status" value="1"/>
</dbReference>
<keyword evidence="12" id="KW-1185">Reference proteome</keyword>
<evidence type="ECO:0000256" key="5">
    <source>
        <dbReference type="ARBA" id="ARBA00022729"/>
    </source>
</evidence>
<evidence type="ECO:0000256" key="6">
    <source>
        <dbReference type="ARBA" id="ARBA00023157"/>
    </source>
</evidence>
<evidence type="ECO:0000256" key="1">
    <source>
        <dbReference type="ARBA" id="ARBA00004609"/>
    </source>
</evidence>
<evidence type="ECO:0000256" key="4">
    <source>
        <dbReference type="ARBA" id="ARBA00022622"/>
    </source>
</evidence>
<dbReference type="InterPro" id="IPR016140">
    <property type="entry name" value="Bifunc_inhib/LTP/seed_store"/>
</dbReference>
<organism evidence="11 12">
    <name type="scientific">Vitis vinifera</name>
    <name type="common">Grape</name>
    <dbReference type="NCBI Taxonomy" id="29760"/>
    <lineage>
        <taxon>Eukaryota</taxon>
        <taxon>Viridiplantae</taxon>
        <taxon>Streptophyta</taxon>
        <taxon>Embryophyta</taxon>
        <taxon>Tracheophyta</taxon>
        <taxon>Spermatophyta</taxon>
        <taxon>Magnoliopsida</taxon>
        <taxon>eudicotyledons</taxon>
        <taxon>Gunneridae</taxon>
        <taxon>Pentapetalae</taxon>
        <taxon>rosids</taxon>
        <taxon>Vitales</taxon>
        <taxon>Vitaceae</taxon>
        <taxon>Viteae</taxon>
        <taxon>Vitis</taxon>
    </lineage>
</organism>
<dbReference type="EMBL" id="CP126664">
    <property type="protein sequence ID" value="WKA07981.1"/>
    <property type="molecule type" value="Genomic_DNA"/>
</dbReference>
<dbReference type="InterPro" id="IPR043325">
    <property type="entry name" value="LTSS"/>
</dbReference>
<keyword evidence="4" id="KW-0336">GPI-anchor</keyword>
<feature type="domain" description="Bifunctional inhibitor/plant lipid transfer protein/seed storage helical" evidence="10">
    <location>
        <begin position="190"/>
        <end position="267"/>
    </location>
</feature>
<sequence length="321" mass="34937">MPREPRRPSLESLHIRLFGQFVVFFLYRKAHPSFSYHLDDQAYTSINVIKGRSMNSPLIHQFHRSKLSLQLSRDVGAVQPNCSVHECIDSDVWLSRANIPSILCFGFLTDCILCKAIVCSGRRGGSSGQRWLSLPEVDLISLQMESLVTAARQGACTPRIKAGRRFYQTKSFQVRQKIMALVGRSRRIDPGASLPCMKKLLPCQPYLHSPSPPASCCVPLKGMVEDDGDCLCQFVNNPTILKSLNLTRDDALKLPKACGSNPDISVCKNAATPPTSPVPPSPSTSSNNPSGSGGGSTAKNAANGISYFGGYGFVALFVSVF</sequence>
<comment type="subcellular location">
    <subcellularLocation>
        <location evidence="1">Cell membrane</location>
        <topology evidence="1">Lipid-anchor</topology>
        <topology evidence="1">GPI-anchor</topology>
    </subcellularLocation>
</comment>
<comment type="similarity">
    <text evidence="2">Belongs to the plant LTP family.</text>
</comment>
<dbReference type="Pfam" id="PF14368">
    <property type="entry name" value="LTP_2"/>
    <property type="match status" value="1"/>
</dbReference>
<dbReference type="InterPro" id="IPR036312">
    <property type="entry name" value="Bifun_inhib/LTP/seed_sf"/>
</dbReference>
<dbReference type="Proteomes" id="UP001227230">
    <property type="component" value="Chromosome 17"/>
</dbReference>
<dbReference type="PANTHER" id="PTHR33044">
    <property type="entry name" value="BIFUNCTIONAL INHIBITOR/LIPID-TRANSFER PROTEIN/SEED STORAGE 2S ALBUMIN SUPERFAMILY PROTEIN-RELATED"/>
    <property type="match status" value="1"/>
</dbReference>
<keyword evidence="7" id="KW-0325">Glycoprotein</keyword>
<name>A0ABY9DNH7_VITVI</name>
<evidence type="ECO:0000256" key="7">
    <source>
        <dbReference type="ARBA" id="ARBA00023180"/>
    </source>
</evidence>
<keyword evidence="5" id="KW-0732">Signal</keyword>
<evidence type="ECO:0000256" key="2">
    <source>
        <dbReference type="ARBA" id="ARBA00009748"/>
    </source>
</evidence>
<protein>
    <recommendedName>
        <fullName evidence="10">Bifunctional inhibitor/plant lipid transfer protein/seed storage helical domain-containing protein</fullName>
    </recommendedName>
</protein>
<dbReference type="CDD" id="cd00010">
    <property type="entry name" value="AAI_LTSS"/>
    <property type="match status" value="1"/>
</dbReference>
<gene>
    <name evidence="11" type="ORF">VitviT2T_025748</name>
</gene>
<reference evidence="11 12" key="1">
    <citation type="journal article" date="2023" name="Hortic Res">
        <title>The complete reference genome for grapevine (Vitis vinifera L.) genetics and breeding.</title>
        <authorList>
            <person name="Shi X."/>
            <person name="Cao S."/>
            <person name="Wang X."/>
            <person name="Huang S."/>
            <person name="Wang Y."/>
            <person name="Liu Z."/>
            <person name="Liu W."/>
            <person name="Leng X."/>
            <person name="Peng Y."/>
            <person name="Wang N."/>
            <person name="Wang Y."/>
            <person name="Ma Z."/>
            <person name="Xu X."/>
            <person name="Zhang F."/>
            <person name="Xue H."/>
            <person name="Zhong H."/>
            <person name="Wang Y."/>
            <person name="Zhang K."/>
            <person name="Velt A."/>
            <person name="Avia K."/>
            <person name="Holtgrawe D."/>
            <person name="Grimplet J."/>
            <person name="Matus J.T."/>
            <person name="Ware D."/>
            <person name="Wu X."/>
            <person name="Wang H."/>
            <person name="Liu C."/>
            <person name="Fang Y."/>
            <person name="Rustenholz C."/>
            <person name="Cheng Z."/>
            <person name="Xiao H."/>
            <person name="Zhou Y."/>
        </authorList>
    </citation>
    <scope>NUCLEOTIDE SEQUENCE [LARGE SCALE GENOMIC DNA]</scope>
    <source>
        <strain evidence="12">cv. Pinot noir / PN40024</strain>
        <tissue evidence="11">Leaf</tissue>
    </source>
</reference>
<feature type="region of interest" description="Disordered" evidence="9">
    <location>
        <begin position="269"/>
        <end position="296"/>
    </location>
</feature>
<keyword evidence="3" id="KW-1003">Cell membrane</keyword>
<keyword evidence="8" id="KW-0449">Lipoprotein</keyword>
<keyword evidence="4" id="KW-0472">Membrane</keyword>
<evidence type="ECO:0000256" key="8">
    <source>
        <dbReference type="ARBA" id="ARBA00023288"/>
    </source>
</evidence>
<evidence type="ECO:0000256" key="3">
    <source>
        <dbReference type="ARBA" id="ARBA00022475"/>
    </source>
</evidence>
<proteinExistence type="inferred from homology"/>